<dbReference type="Pfam" id="PF03704">
    <property type="entry name" value="BTAD"/>
    <property type="match status" value="1"/>
</dbReference>
<dbReference type="CDD" id="cd15831">
    <property type="entry name" value="BTAD"/>
    <property type="match status" value="1"/>
</dbReference>
<proteinExistence type="inferred from homology"/>
<reference evidence="6 7" key="1">
    <citation type="submission" date="2023-07" db="EMBL/GenBank/DDBJ databases">
        <title>Sequencing the genomes of 1000 actinobacteria strains.</title>
        <authorList>
            <person name="Klenk H.-P."/>
        </authorList>
    </citation>
    <scope>NUCLEOTIDE SEQUENCE [LARGE SCALE GENOMIC DNA]</scope>
    <source>
        <strain evidence="6 7">DSM 46740</strain>
    </source>
</reference>
<organism evidence="6 7">
    <name type="scientific">Streptosporangium lutulentum</name>
    <dbReference type="NCBI Taxonomy" id="1461250"/>
    <lineage>
        <taxon>Bacteria</taxon>
        <taxon>Bacillati</taxon>
        <taxon>Actinomycetota</taxon>
        <taxon>Actinomycetes</taxon>
        <taxon>Streptosporangiales</taxon>
        <taxon>Streptosporangiaceae</taxon>
        <taxon>Streptosporangium</taxon>
    </lineage>
</organism>
<dbReference type="SUPFAM" id="SSF46894">
    <property type="entry name" value="C-terminal effector domain of the bipartite response regulators"/>
    <property type="match status" value="1"/>
</dbReference>
<dbReference type="PROSITE" id="PS51755">
    <property type="entry name" value="OMPR_PHOB"/>
    <property type="match status" value="1"/>
</dbReference>
<dbReference type="PANTHER" id="PTHR47691">
    <property type="entry name" value="REGULATOR-RELATED"/>
    <property type="match status" value="1"/>
</dbReference>
<dbReference type="RefSeq" id="WP_307566185.1">
    <property type="nucleotide sequence ID" value="NZ_JAUSQU010000001.1"/>
</dbReference>
<feature type="compositionally biased region" description="Low complexity" evidence="4">
    <location>
        <begin position="255"/>
        <end position="265"/>
    </location>
</feature>
<evidence type="ECO:0000256" key="1">
    <source>
        <dbReference type="ARBA" id="ARBA00005820"/>
    </source>
</evidence>
<evidence type="ECO:0000256" key="4">
    <source>
        <dbReference type="SAM" id="MobiDB-lite"/>
    </source>
</evidence>
<accession>A0ABT9QPP1</accession>
<feature type="compositionally biased region" description="Basic and acidic residues" evidence="4">
    <location>
        <begin position="640"/>
        <end position="649"/>
    </location>
</feature>
<dbReference type="Gene3D" id="1.25.40.10">
    <property type="entry name" value="Tetratricopeptide repeat domain"/>
    <property type="match status" value="2"/>
</dbReference>
<dbReference type="InterPro" id="IPR049945">
    <property type="entry name" value="AAA_22"/>
</dbReference>
<comment type="caution">
    <text evidence="6">The sequence shown here is derived from an EMBL/GenBank/DDBJ whole genome shotgun (WGS) entry which is preliminary data.</text>
</comment>
<dbReference type="Proteomes" id="UP001225356">
    <property type="component" value="Unassembled WGS sequence"/>
</dbReference>
<dbReference type="EMBL" id="JAUSQU010000001">
    <property type="protein sequence ID" value="MDP9848713.1"/>
    <property type="molecule type" value="Genomic_DNA"/>
</dbReference>
<dbReference type="SMART" id="SM00862">
    <property type="entry name" value="Trans_reg_C"/>
    <property type="match status" value="1"/>
</dbReference>
<evidence type="ECO:0000256" key="3">
    <source>
        <dbReference type="PROSITE-ProRule" id="PRU01091"/>
    </source>
</evidence>
<evidence type="ECO:0000256" key="2">
    <source>
        <dbReference type="ARBA" id="ARBA00023125"/>
    </source>
</evidence>
<dbReference type="SMART" id="SM01043">
    <property type="entry name" value="BTAD"/>
    <property type="match status" value="1"/>
</dbReference>
<dbReference type="SUPFAM" id="SSF52540">
    <property type="entry name" value="P-loop containing nucleoside triphosphate hydrolases"/>
    <property type="match status" value="1"/>
</dbReference>
<protein>
    <submittedName>
        <fullName evidence="6">ATPase/DNA-binding SARP family transcriptional activator</fullName>
    </submittedName>
</protein>
<feature type="region of interest" description="Disordered" evidence="4">
    <location>
        <begin position="244"/>
        <end position="296"/>
    </location>
</feature>
<keyword evidence="2 3" id="KW-0238">DNA-binding</keyword>
<name>A0ABT9QPP1_9ACTN</name>
<feature type="compositionally biased region" description="Basic and acidic residues" evidence="4">
    <location>
        <begin position="244"/>
        <end position="254"/>
    </location>
</feature>
<dbReference type="Pfam" id="PF13401">
    <property type="entry name" value="AAA_22"/>
    <property type="match status" value="1"/>
</dbReference>
<evidence type="ECO:0000313" key="7">
    <source>
        <dbReference type="Proteomes" id="UP001225356"/>
    </source>
</evidence>
<dbReference type="InterPro" id="IPR001867">
    <property type="entry name" value="OmpR/PhoB-type_DNA-bd"/>
</dbReference>
<feature type="domain" description="OmpR/PhoB-type" evidence="5">
    <location>
        <begin position="1"/>
        <end position="84"/>
    </location>
</feature>
<keyword evidence="7" id="KW-1185">Reference proteome</keyword>
<dbReference type="InterPro" id="IPR011990">
    <property type="entry name" value="TPR-like_helical_dom_sf"/>
</dbReference>
<comment type="similarity">
    <text evidence="1">Belongs to the AfsR/DnrI/RedD regulatory family.</text>
</comment>
<dbReference type="InterPro" id="IPR027417">
    <property type="entry name" value="P-loop_NTPase"/>
</dbReference>
<dbReference type="InterPro" id="IPR005158">
    <property type="entry name" value="BTAD"/>
</dbReference>
<dbReference type="Gene3D" id="1.10.10.10">
    <property type="entry name" value="Winged helix-like DNA-binding domain superfamily/Winged helix DNA-binding domain"/>
    <property type="match status" value="1"/>
</dbReference>
<dbReference type="SUPFAM" id="SSF48452">
    <property type="entry name" value="TPR-like"/>
    <property type="match status" value="2"/>
</dbReference>
<feature type="compositionally biased region" description="Basic and acidic residues" evidence="4">
    <location>
        <begin position="610"/>
        <end position="623"/>
    </location>
</feature>
<dbReference type="PANTHER" id="PTHR47691:SF3">
    <property type="entry name" value="HTH-TYPE TRANSCRIPTIONAL REGULATOR RV0890C-RELATED"/>
    <property type="match status" value="1"/>
</dbReference>
<gene>
    <name evidence="6" type="ORF">J2853_007924</name>
</gene>
<evidence type="ECO:0000259" key="5">
    <source>
        <dbReference type="PROSITE" id="PS51755"/>
    </source>
</evidence>
<feature type="region of interest" description="Disordered" evidence="4">
    <location>
        <begin position="608"/>
        <end position="649"/>
    </location>
</feature>
<evidence type="ECO:0000313" key="6">
    <source>
        <dbReference type="EMBL" id="MDP9848713.1"/>
    </source>
</evidence>
<dbReference type="InterPro" id="IPR036388">
    <property type="entry name" value="WH-like_DNA-bd_sf"/>
</dbReference>
<dbReference type="Pfam" id="PF00486">
    <property type="entry name" value="Trans_reg_C"/>
    <property type="match status" value="1"/>
</dbReference>
<dbReference type="InterPro" id="IPR016032">
    <property type="entry name" value="Sig_transdc_resp-reg_C-effctor"/>
</dbReference>
<dbReference type="PRINTS" id="PR00364">
    <property type="entry name" value="DISEASERSIST"/>
</dbReference>
<sequence length="1142" mass="121480">MRIGILGPLYVHDAEIHGARLRALLVRFALSPGRVITTERLIDDLWADGPPANPANALQSLVSRLRRELPGLIVSHPAGYLLDLPQQAIDAWVFERLAGEGRAASDDPVLAASLLREALSLWRGTALADASDLAFALAPATRLEELRLSALRARFDADLSLAGGWSAGSAPSGLVAELEEVTAAHPLREPFHAQLVLALLAEGRRADALETFERIRLRLADRLGMDPGPELRAAHLTALRDEPPRTAAAPHDDAPSPGGDAASPAEISPPGRNAAARGDGVPARRAAFGPRGNLPAPLTSFVGRQADLARLEGLLESARLVTLTGPGGAGKTRLAIETAATLDVPDGVWLVELASLSDPSDVAAAVRATLVGGLLTDHVGAPWDGMGPAGSQSPLEWLASAIRGRSPVLVLDNCEHVIDEVARVADRLLAASGGLRILATSREPLDITGESLHPVLPLELPAPDAGVEETLACPAVALFADRAEAALPGLRFDGADLSDVVRVCRELDGIPLAIELAAARLRSLTPGQLADMIGDRLAFRGGRTAQPRHRTLRAVIDWSWDLLNADEQELLRRMSVFSGGATMEAVRRICGHGVDQITSLVDRSLVTISPEKREGRGPSETRENGGSPKNRENGGLPETYENRGSSERREGGVRYRLLETLRQYAAEKLEEAGETDRVRAEHALHFVELIEAAGPPLRTGDQLRELAVIDAEQGNLDAALDHAISSGDGDLALRMIMARLWPWVMRGRSREAGKWAAAVLEAVGDEAPRGREMAHALCVLIAPAEPYLTRTRVVPAELSRALRTLREADHPAALGSWAIAGGYVGVTDDVLEQASAMAGRFAGHPDPWTRATSRLVGGIVEFEYGRAGVSRAEGLLWPALDGYRLTGDRWGLSLALYWLSLVAENRGDSAEALSLLEESVAPATEIGGLETIPGPIMLRVRLGQLRLRTGDLTGAETELDRAGEAVERAGDVVAAARVRHARGELARRRGELGEAEALLREALELVRGQVMASPQLIALINVELSRVLGLRGERDLARSPLRHALEAIASSGDQTVRASILEGVAEWSASVGDLEGVAVLIGAAYALRGITRTSDPAVASLDARAAEALGEDRRRVAHHRGAALPSPESFALTMIAGEPQPS</sequence>
<dbReference type="Gene3D" id="3.40.50.300">
    <property type="entry name" value="P-loop containing nucleotide triphosphate hydrolases"/>
    <property type="match status" value="1"/>
</dbReference>
<feature type="DNA-binding region" description="OmpR/PhoB-type" evidence="3">
    <location>
        <begin position="1"/>
        <end position="84"/>
    </location>
</feature>